<evidence type="ECO:0000313" key="8">
    <source>
        <dbReference type="Proteomes" id="UP000601223"/>
    </source>
</evidence>
<protein>
    <submittedName>
        <fullName evidence="7">N-acetylglucosaminyltransferase</fullName>
    </submittedName>
</protein>
<organism evidence="7 8">
    <name type="scientific">Catellatospora bangladeshensis</name>
    <dbReference type="NCBI Taxonomy" id="310355"/>
    <lineage>
        <taxon>Bacteria</taxon>
        <taxon>Bacillati</taxon>
        <taxon>Actinomycetota</taxon>
        <taxon>Actinomycetes</taxon>
        <taxon>Micromonosporales</taxon>
        <taxon>Micromonosporaceae</taxon>
        <taxon>Catellatospora</taxon>
    </lineage>
</organism>
<feature type="transmembrane region" description="Helical" evidence="6">
    <location>
        <begin position="6"/>
        <end position="22"/>
    </location>
</feature>
<accession>A0A8J3NL06</accession>
<evidence type="ECO:0000256" key="1">
    <source>
        <dbReference type="ARBA" id="ARBA00004236"/>
    </source>
</evidence>
<dbReference type="Proteomes" id="UP000601223">
    <property type="component" value="Unassembled WGS sequence"/>
</dbReference>
<keyword evidence="6" id="KW-0812">Transmembrane</keyword>
<comment type="caution">
    <text evidence="7">The sequence shown here is derived from an EMBL/GenBank/DDBJ whole genome shotgun (WGS) entry which is preliminary data.</text>
</comment>
<dbReference type="GO" id="GO:0050501">
    <property type="term" value="F:hyaluronan synthase activity"/>
    <property type="evidence" value="ECO:0007669"/>
    <property type="project" value="TreeGrafter"/>
</dbReference>
<name>A0A8J3NL06_9ACTN</name>
<evidence type="ECO:0000256" key="3">
    <source>
        <dbReference type="ARBA" id="ARBA00022676"/>
    </source>
</evidence>
<evidence type="ECO:0000256" key="5">
    <source>
        <dbReference type="ARBA" id="ARBA00023136"/>
    </source>
</evidence>
<evidence type="ECO:0000256" key="6">
    <source>
        <dbReference type="SAM" id="Phobius"/>
    </source>
</evidence>
<evidence type="ECO:0000313" key="7">
    <source>
        <dbReference type="EMBL" id="GIF82040.1"/>
    </source>
</evidence>
<dbReference type="PANTHER" id="PTHR22913:SF12">
    <property type="entry name" value="MANNURONAN SYNTHASE"/>
    <property type="match status" value="1"/>
</dbReference>
<dbReference type="Pfam" id="PF13641">
    <property type="entry name" value="Glyco_tranf_2_3"/>
    <property type="match status" value="1"/>
</dbReference>
<dbReference type="PANTHER" id="PTHR22913">
    <property type="entry name" value="HYALURONAN SYNTHASE"/>
    <property type="match status" value="1"/>
</dbReference>
<keyword evidence="6" id="KW-1133">Transmembrane helix</keyword>
<evidence type="ECO:0000256" key="2">
    <source>
        <dbReference type="ARBA" id="ARBA00022475"/>
    </source>
</evidence>
<dbReference type="AlphaFoldDB" id="A0A8J3NL06"/>
<sequence>MSIAPVITALTAYAGFAVWHARRQRSRARIVHTRAPAAAGPDAQAATAVDVIVCCHNEQPQELGRCLSALAGQRYGGELRVHLVDDGSHRPEEIEREFHRHAAAGWRLLRLPERRGKRLAQHAAFQDCSAEVIVSVDSDTVIDPGAITALVGALDGADVVAATGTVTIQPPLRTVLHRLLDMRYRLLHETGRAAHSFHDAVLCCGGALTAYRRSALLAVWPDYISQRFRRVACNHGEDMYLTLLLLRPGRATRFVPQASARTQAPRDAGDLLRQQLRWTRSYYRDFVMLLRIVRARPRYLLADVVAGELLPVMLLLSGASALLAGQGLLGWAAVVAPAALVVDTAVTVYLTGLGPALCLGYVVIWHWMSLPVRCWALLTLGNQEWGTRGRTPRT</sequence>
<dbReference type="Gene3D" id="3.90.550.10">
    <property type="entry name" value="Spore Coat Polysaccharide Biosynthesis Protein SpsA, Chain A"/>
    <property type="match status" value="1"/>
</dbReference>
<evidence type="ECO:0000256" key="4">
    <source>
        <dbReference type="ARBA" id="ARBA00022679"/>
    </source>
</evidence>
<gene>
    <name evidence="7" type="primary">nodC</name>
    <name evidence="7" type="ORF">Cba03nite_33890</name>
</gene>
<reference evidence="7 8" key="1">
    <citation type="submission" date="2021-01" db="EMBL/GenBank/DDBJ databases">
        <title>Whole genome shotgun sequence of Catellatospora bangladeshensis NBRC 107357.</title>
        <authorList>
            <person name="Komaki H."/>
            <person name="Tamura T."/>
        </authorList>
    </citation>
    <scope>NUCLEOTIDE SEQUENCE [LARGE SCALE GENOMIC DNA]</scope>
    <source>
        <strain evidence="7 8">NBRC 107357</strain>
    </source>
</reference>
<keyword evidence="3 7" id="KW-0328">Glycosyltransferase</keyword>
<dbReference type="RefSeq" id="WP_203746798.1">
    <property type="nucleotide sequence ID" value="NZ_BONF01000017.1"/>
</dbReference>
<comment type="subcellular location">
    <subcellularLocation>
        <location evidence="1">Cell membrane</location>
    </subcellularLocation>
</comment>
<dbReference type="InterPro" id="IPR029044">
    <property type="entry name" value="Nucleotide-diphossugar_trans"/>
</dbReference>
<dbReference type="GO" id="GO:0030213">
    <property type="term" value="P:hyaluronan biosynthetic process"/>
    <property type="evidence" value="ECO:0007669"/>
    <property type="project" value="TreeGrafter"/>
</dbReference>
<dbReference type="GO" id="GO:0005886">
    <property type="term" value="C:plasma membrane"/>
    <property type="evidence" value="ECO:0007669"/>
    <property type="project" value="UniProtKB-SubCell"/>
</dbReference>
<keyword evidence="2" id="KW-1003">Cell membrane</keyword>
<dbReference type="SUPFAM" id="SSF53448">
    <property type="entry name" value="Nucleotide-diphospho-sugar transferases"/>
    <property type="match status" value="1"/>
</dbReference>
<keyword evidence="5 6" id="KW-0472">Membrane</keyword>
<keyword evidence="8" id="KW-1185">Reference proteome</keyword>
<keyword evidence="4" id="KW-0808">Transferase</keyword>
<dbReference type="EMBL" id="BONF01000017">
    <property type="protein sequence ID" value="GIF82040.1"/>
    <property type="molecule type" value="Genomic_DNA"/>
</dbReference>
<dbReference type="CDD" id="cd06423">
    <property type="entry name" value="CESA_like"/>
    <property type="match status" value="1"/>
</dbReference>
<dbReference type="GO" id="GO:0085029">
    <property type="term" value="P:extracellular matrix assembly"/>
    <property type="evidence" value="ECO:0007669"/>
    <property type="project" value="TreeGrafter"/>
</dbReference>
<proteinExistence type="predicted"/>